<dbReference type="AlphaFoldDB" id="A0A1E5T9N0"/>
<keyword evidence="1" id="KW-0732">Signal</keyword>
<dbReference type="STRING" id="1849968.A8C32_16300"/>
<accession>A0A1E5T9N0</accession>
<protein>
    <recommendedName>
        <fullName evidence="4">Lipocalin-like domain-containing protein</fullName>
    </recommendedName>
</protein>
<evidence type="ECO:0000313" key="2">
    <source>
        <dbReference type="EMBL" id="OEK08017.1"/>
    </source>
</evidence>
<feature type="signal peptide" evidence="1">
    <location>
        <begin position="1"/>
        <end position="20"/>
    </location>
</feature>
<evidence type="ECO:0000256" key="1">
    <source>
        <dbReference type="SAM" id="SignalP"/>
    </source>
</evidence>
<dbReference type="Proteomes" id="UP000095713">
    <property type="component" value="Unassembled WGS sequence"/>
</dbReference>
<feature type="chain" id="PRO_5009186195" description="Lipocalin-like domain-containing protein" evidence="1">
    <location>
        <begin position="21"/>
        <end position="580"/>
    </location>
</feature>
<evidence type="ECO:0008006" key="4">
    <source>
        <dbReference type="Google" id="ProtNLM"/>
    </source>
</evidence>
<keyword evidence="3" id="KW-1185">Reference proteome</keyword>
<evidence type="ECO:0000313" key="3">
    <source>
        <dbReference type="Proteomes" id="UP000095713"/>
    </source>
</evidence>
<reference evidence="2 3" key="1">
    <citation type="submission" date="2016-05" db="EMBL/GenBank/DDBJ databases">
        <title>Draft Genome Sequence of Algibacter sp. Strain SK-16 Isolated from the Surface Water of Aburatsubo Inlet.</title>
        <authorList>
            <person name="Wong S.-K."/>
            <person name="Yoshizawa S."/>
            <person name="Nakajima Y."/>
            <person name="Ogura Y."/>
            <person name="Tetsuya H."/>
            <person name="Hamasaki K."/>
        </authorList>
    </citation>
    <scope>NUCLEOTIDE SEQUENCE [LARGE SCALE GENOMIC DNA]</scope>
    <source>
        <strain evidence="2 3">SK-16</strain>
    </source>
</reference>
<dbReference type="EMBL" id="MDJD01000043">
    <property type="protein sequence ID" value="OEK08017.1"/>
    <property type="molecule type" value="Genomic_DNA"/>
</dbReference>
<dbReference type="PROSITE" id="PS51257">
    <property type="entry name" value="PROKAR_LIPOPROTEIN"/>
    <property type="match status" value="1"/>
</dbReference>
<gene>
    <name evidence="2" type="ORF">A8C32_16300</name>
</gene>
<comment type="caution">
    <text evidence="2">The sequence shown here is derived from an EMBL/GenBank/DDBJ whole genome shotgun (WGS) entry which is preliminary data.</text>
</comment>
<organism evidence="2 3">
    <name type="scientific">Flavivirga aquatica</name>
    <dbReference type="NCBI Taxonomy" id="1849968"/>
    <lineage>
        <taxon>Bacteria</taxon>
        <taxon>Pseudomonadati</taxon>
        <taxon>Bacteroidota</taxon>
        <taxon>Flavobacteriia</taxon>
        <taxon>Flavobacteriales</taxon>
        <taxon>Flavobacteriaceae</taxon>
        <taxon>Flavivirga</taxon>
    </lineage>
</organism>
<sequence length="580" mass="66790">MKLLLLMPLFTLLLFTSCQDEVTEITEPNENETLVANSELTSLMLSTSKMDGSVDNIIDKASCLSVDLPVTVKVNGLEIKINSREDFRAIELIFNEFEGDEDTLDIIFPVTIVLADYTEVVIQNSDALGELIKDCKGENEEDDDIECIDFQYPISFSVFDKEFQIVDVANIESDRALHRFIKRVKNAEVVASLNFPVTMVLADETTIEVNNNIELGRTIKEVKDTCDEDDDNDYGDDDFTEERLDNLLKTCPWVVYEFERNQNNLNDSYRDYVMVFKEDNVVKVHARNEDILTGTWITRITDRGALIKLEFDTLVDFTLEWVVYDLEPGRIKFYENGGNKIILKKNCDIVIDVENQNKEIKGYLSNCLWRVKTLNISGSAKEEDYIGNTLHFFSDNSFSIDPSRLEYGSYTVFNEENKETILKITLDNQNTRTGLEIKWTVVSASSNEIIFKSGTNEMVLVNHCKKDNNDINYIINDGEWVITLYEDGTINKTDDYSNYIMDFLPTGRVSFLYDNRIQGAWFAYNEAELYFDFNAGTEEAPLGVLKHRWRIEYITQDRIELKDFNSNGLVERVLILEKTI</sequence>
<name>A0A1E5T9N0_9FLAO</name>
<proteinExistence type="predicted"/>